<dbReference type="InterPro" id="IPR011042">
    <property type="entry name" value="6-blade_b-propeller_TolB-like"/>
</dbReference>
<accession>A0ABV8Q4F9</accession>
<dbReference type="Gene3D" id="2.120.10.30">
    <property type="entry name" value="TolB, C-terminal domain"/>
    <property type="match status" value="1"/>
</dbReference>
<dbReference type="InterPro" id="IPR013658">
    <property type="entry name" value="SGL"/>
</dbReference>
<dbReference type="EC" id="3.1.1.99" evidence="3"/>
<dbReference type="GO" id="GO:0016787">
    <property type="term" value="F:hydrolase activity"/>
    <property type="evidence" value="ECO:0007669"/>
    <property type="project" value="UniProtKB-KW"/>
</dbReference>
<reference evidence="4" key="1">
    <citation type="journal article" date="2019" name="Int. J. Syst. Evol. Microbiol.">
        <title>The Global Catalogue of Microorganisms (GCM) 10K type strain sequencing project: providing services to taxonomists for standard genome sequencing and annotation.</title>
        <authorList>
            <consortium name="The Broad Institute Genomics Platform"/>
            <consortium name="The Broad Institute Genome Sequencing Center for Infectious Disease"/>
            <person name="Wu L."/>
            <person name="Ma J."/>
        </authorList>
    </citation>
    <scope>NUCLEOTIDE SEQUENCE [LARGE SCALE GENOMIC DNA]</scope>
    <source>
        <strain evidence="4">CGMCC 1.10363</strain>
    </source>
</reference>
<dbReference type="SUPFAM" id="SSF63829">
    <property type="entry name" value="Calcium-dependent phosphotriesterase"/>
    <property type="match status" value="1"/>
</dbReference>
<keyword evidence="3" id="KW-0378">Hydrolase</keyword>
<evidence type="ECO:0000313" key="4">
    <source>
        <dbReference type="Proteomes" id="UP001595900"/>
    </source>
</evidence>
<dbReference type="PANTHER" id="PTHR10907">
    <property type="entry name" value="REGUCALCIN"/>
    <property type="match status" value="1"/>
</dbReference>
<gene>
    <name evidence="3" type="ORF">ACFOYW_07675</name>
</gene>
<keyword evidence="4" id="KW-1185">Reference proteome</keyword>
<dbReference type="Proteomes" id="UP001595900">
    <property type="component" value="Unassembled WGS sequence"/>
</dbReference>
<protein>
    <submittedName>
        <fullName evidence="3">SMP-30/gluconolactonase/LRE family protein</fullName>
        <ecNumber evidence="3">3.1.1.99</ecNumber>
    </submittedName>
</protein>
<feature type="domain" description="SMP-30/Gluconolactonase/LRE-like region" evidence="2">
    <location>
        <begin position="5"/>
        <end position="246"/>
    </location>
</feature>
<dbReference type="RefSeq" id="WP_390229584.1">
    <property type="nucleotide sequence ID" value="NZ_JBHSCN010000005.1"/>
</dbReference>
<dbReference type="PANTHER" id="PTHR10907:SF47">
    <property type="entry name" value="REGUCALCIN"/>
    <property type="match status" value="1"/>
</dbReference>
<evidence type="ECO:0000259" key="2">
    <source>
        <dbReference type="Pfam" id="PF08450"/>
    </source>
</evidence>
<sequence length="278" mass="29259">MTWHGEGPCWDPVGERMLVVDLSAGAVVDVTAPSDPVRHQLRSGVAAVVRPRRGGGFLVAGKHGFDLFDADFQFERELAHVLDDPAVRLNEGGCDAAGRFFCGGMAYAGTPAAASVYRLEPDGATSVAFDGVTISNGLQWSLDGTRAFYIDTPTHRVDVFDYDVADGTFHDRRTFAELSGVSGSPDGMTIDAEGGLWVAFWGGGVVRRLDPESGAVTEEVEVSGAAQTSACAFGGESLDTLYITTSRQDLPDDVDPAAGAVFAVRPGTRGTPLPQFAG</sequence>
<organism evidence="3 4">
    <name type="scientific">Gryllotalpicola reticulitermitis</name>
    <dbReference type="NCBI Taxonomy" id="1184153"/>
    <lineage>
        <taxon>Bacteria</taxon>
        <taxon>Bacillati</taxon>
        <taxon>Actinomycetota</taxon>
        <taxon>Actinomycetes</taxon>
        <taxon>Micrococcales</taxon>
        <taxon>Microbacteriaceae</taxon>
        <taxon>Gryllotalpicola</taxon>
    </lineage>
</organism>
<dbReference type="EMBL" id="JBHSCN010000005">
    <property type="protein sequence ID" value="MFC4243250.1"/>
    <property type="molecule type" value="Genomic_DNA"/>
</dbReference>
<dbReference type="Pfam" id="PF08450">
    <property type="entry name" value="SGL"/>
    <property type="match status" value="1"/>
</dbReference>
<dbReference type="InterPro" id="IPR005511">
    <property type="entry name" value="SMP-30"/>
</dbReference>
<name>A0ABV8Q4F9_9MICO</name>
<evidence type="ECO:0000313" key="3">
    <source>
        <dbReference type="EMBL" id="MFC4243250.1"/>
    </source>
</evidence>
<comment type="similarity">
    <text evidence="1">Belongs to the SMP-30/CGR1 family.</text>
</comment>
<evidence type="ECO:0000256" key="1">
    <source>
        <dbReference type="ARBA" id="ARBA00008853"/>
    </source>
</evidence>
<proteinExistence type="inferred from homology"/>
<dbReference type="PRINTS" id="PR01790">
    <property type="entry name" value="SMP30FAMILY"/>
</dbReference>
<comment type="caution">
    <text evidence="3">The sequence shown here is derived from an EMBL/GenBank/DDBJ whole genome shotgun (WGS) entry which is preliminary data.</text>
</comment>